<keyword evidence="3" id="KW-0560">Oxidoreductase</keyword>
<evidence type="ECO:0000313" key="5">
    <source>
        <dbReference type="Proteomes" id="UP000245926"/>
    </source>
</evidence>
<dbReference type="GO" id="GO:0016705">
    <property type="term" value="F:oxidoreductase activity, acting on paired donors, with incorporation or reduction of molecular oxygen"/>
    <property type="evidence" value="ECO:0007669"/>
    <property type="project" value="InterPro"/>
</dbReference>
<dbReference type="InterPro" id="IPR017972">
    <property type="entry name" value="Cyt_P450_CS"/>
</dbReference>
<name>A0A2U8WAJ8_9HYPH</name>
<keyword evidence="3" id="KW-0408">Iron</keyword>
<keyword evidence="3" id="KW-0349">Heme</keyword>
<dbReference type="PANTHER" id="PTHR46696">
    <property type="entry name" value="P450, PUTATIVE (EUROFUNG)-RELATED"/>
    <property type="match status" value="1"/>
</dbReference>
<dbReference type="PROSITE" id="PS00086">
    <property type="entry name" value="CYTOCHROME_P450"/>
    <property type="match status" value="1"/>
</dbReference>
<sequence>MLSDFLGVPAQDRHRIVQWSVDFIDFFNIFPITVDSATRMIESTRAMQAYTLALLEERRRAPREDFLGILLRHAGTPDGPTTEEIVGNAMLLLLAGHAAVRNLIGNVVWLLLTRPDENRKLDADPTLLRAAIDETLRFEPPVTLIPRIALEPISVCGNSIPAGAVVQLSLAAANRDLAHFPDPDRFDIARQPKQLMSFGHGPHGCAGVNLARLQSEIALRTLLSRHPELALDPERPITWYRTAANRGPVNLPLKTAAIRA</sequence>
<organism evidence="4 5">
    <name type="scientific">Methylobacterium durans</name>
    <dbReference type="NCBI Taxonomy" id="2202825"/>
    <lineage>
        <taxon>Bacteria</taxon>
        <taxon>Pseudomonadati</taxon>
        <taxon>Pseudomonadota</taxon>
        <taxon>Alphaproteobacteria</taxon>
        <taxon>Hyphomicrobiales</taxon>
        <taxon>Methylobacteriaceae</taxon>
        <taxon>Methylobacterium</taxon>
    </lineage>
</organism>
<dbReference type="KEGG" id="mets:DK389_24290"/>
<protein>
    <recommendedName>
        <fullName evidence="6">Cytochrome P450</fullName>
    </recommendedName>
</protein>
<dbReference type="Pfam" id="PF00067">
    <property type="entry name" value="p450"/>
    <property type="match status" value="1"/>
</dbReference>
<evidence type="ECO:0000256" key="1">
    <source>
        <dbReference type="ARBA" id="ARBA00001971"/>
    </source>
</evidence>
<comment type="cofactor">
    <cofactor evidence="1">
        <name>heme</name>
        <dbReference type="ChEBI" id="CHEBI:30413"/>
    </cofactor>
</comment>
<dbReference type="Proteomes" id="UP000245926">
    <property type="component" value="Chromosome"/>
</dbReference>
<accession>A0A2U8WAJ8</accession>
<dbReference type="PRINTS" id="PR00359">
    <property type="entry name" value="BP450"/>
</dbReference>
<proteinExistence type="inferred from homology"/>
<dbReference type="Gene3D" id="1.10.630.10">
    <property type="entry name" value="Cytochrome P450"/>
    <property type="match status" value="1"/>
</dbReference>
<dbReference type="InterPro" id="IPR036396">
    <property type="entry name" value="Cyt_P450_sf"/>
</dbReference>
<keyword evidence="5" id="KW-1185">Reference proteome</keyword>
<dbReference type="AlphaFoldDB" id="A0A2U8WAJ8"/>
<evidence type="ECO:0000256" key="3">
    <source>
        <dbReference type="RuleBase" id="RU000461"/>
    </source>
</evidence>
<dbReference type="InterPro" id="IPR002397">
    <property type="entry name" value="Cyt_P450_B"/>
</dbReference>
<evidence type="ECO:0000256" key="2">
    <source>
        <dbReference type="ARBA" id="ARBA00010617"/>
    </source>
</evidence>
<dbReference type="GO" id="GO:0005506">
    <property type="term" value="F:iron ion binding"/>
    <property type="evidence" value="ECO:0007669"/>
    <property type="project" value="InterPro"/>
</dbReference>
<evidence type="ECO:0000313" key="4">
    <source>
        <dbReference type="EMBL" id="AWN43039.1"/>
    </source>
</evidence>
<dbReference type="GO" id="GO:0004497">
    <property type="term" value="F:monooxygenase activity"/>
    <property type="evidence" value="ECO:0007669"/>
    <property type="project" value="UniProtKB-KW"/>
</dbReference>
<evidence type="ECO:0008006" key="6">
    <source>
        <dbReference type="Google" id="ProtNLM"/>
    </source>
</evidence>
<dbReference type="GO" id="GO:0020037">
    <property type="term" value="F:heme binding"/>
    <property type="evidence" value="ECO:0007669"/>
    <property type="project" value="InterPro"/>
</dbReference>
<dbReference type="SUPFAM" id="SSF48264">
    <property type="entry name" value="Cytochrome P450"/>
    <property type="match status" value="1"/>
</dbReference>
<dbReference type="EMBL" id="CP029550">
    <property type="protein sequence ID" value="AWN43039.1"/>
    <property type="molecule type" value="Genomic_DNA"/>
</dbReference>
<dbReference type="PANTHER" id="PTHR46696:SF1">
    <property type="entry name" value="CYTOCHROME P450 YJIB-RELATED"/>
    <property type="match status" value="1"/>
</dbReference>
<dbReference type="InterPro" id="IPR001128">
    <property type="entry name" value="Cyt_P450"/>
</dbReference>
<keyword evidence="3" id="KW-0479">Metal-binding</keyword>
<comment type="similarity">
    <text evidence="2 3">Belongs to the cytochrome P450 family.</text>
</comment>
<reference evidence="5" key="1">
    <citation type="submission" date="2018-05" db="EMBL/GenBank/DDBJ databases">
        <title>Complete Genome Sequence of Methylobacterium sp. 17SD2-17.</title>
        <authorList>
            <person name="Srinivasan S."/>
        </authorList>
    </citation>
    <scope>NUCLEOTIDE SEQUENCE [LARGE SCALE GENOMIC DNA]</scope>
    <source>
        <strain evidence="5">17SD2-17</strain>
    </source>
</reference>
<dbReference type="OrthoDB" id="9801155at2"/>
<keyword evidence="3" id="KW-0503">Monooxygenase</keyword>
<gene>
    <name evidence="4" type="ORF">DK389_24290</name>
</gene>